<evidence type="ECO:0000313" key="3">
    <source>
        <dbReference type="Proteomes" id="UP000306196"/>
    </source>
</evidence>
<dbReference type="RefSeq" id="WP_138085362.1">
    <property type="nucleotide sequence ID" value="NZ_VAUV01000004.1"/>
</dbReference>
<name>A0A5R8KHH2_9BACT</name>
<dbReference type="PANTHER" id="PTHR36173:SF2">
    <property type="entry name" value="RIBONUCLEASE VAPC16"/>
    <property type="match status" value="1"/>
</dbReference>
<dbReference type="InterPro" id="IPR041705">
    <property type="entry name" value="PIN_Sll0205"/>
</dbReference>
<keyword evidence="3" id="KW-1185">Reference proteome</keyword>
<dbReference type="SUPFAM" id="SSF88723">
    <property type="entry name" value="PIN domain-like"/>
    <property type="match status" value="1"/>
</dbReference>
<organism evidence="2 3">
    <name type="scientific">Phragmitibacter flavus</name>
    <dbReference type="NCBI Taxonomy" id="2576071"/>
    <lineage>
        <taxon>Bacteria</taxon>
        <taxon>Pseudomonadati</taxon>
        <taxon>Verrucomicrobiota</taxon>
        <taxon>Verrucomicrobiia</taxon>
        <taxon>Verrucomicrobiales</taxon>
        <taxon>Verrucomicrobiaceae</taxon>
        <taxon>Phragmitibacter</taxon>
    </lineage>
</organism>
<dbReference type="PANTHER" id="PTHR36173">
    <property type="entry name" value="RIBONUCLEASE VAPC16-RELATED"/>
    <property type="match status" value="1"/>
</dbReference>
<dbReference type="InterPro" id="IPR002716">
    <property type="entry name" value="PIN_dom"/>
</dbReference>
<dbReference type="AlphaFoldDB" id="A0A5R8KHH2"/>
<reference evidence="2 3" key="1">
    <citation type="submission" date="2019-05" db="EMBL/GenBank/DDBJ databases">
        <title>Verrucobacter flavum gen. nov., sp. nov. a new member of the family Verrucomicrobiaceae.</title>
        <authorList>
            <person name="Szuroczki S."/>
            <person name="Abbaszade G."/>
            <person name="Szabo A."/>
            <person name="Felfoldi T."/>
            <person name="Schumann P."/>
            <person name="Boka K."/>
            <person name="Keki Z."/>
            <person name="Toumi M."/>
            <person name="Toth E."/>
        </authorList>
    </citation>
    <scope>NUCLEOTIDE SEQUENCE [LARGE SCALE GENOMIC DNA]</scope>
    <source>
        <strain evidence="2 3">MG-N-17</strain>
    </source>
</reference>
<dbReference type="InterPro" id="IPR029060">
    <property type="entry name" value="PIN-like_dom_sf"/>
</dbReference>
<dbReference type="CDD" id="cd09872">
    <property type="entry name" value="PIN_Sll0205-like"/>
    <property type="match status" value="1"/>
</dbReference>
<proteinExistence type="predicted"/>
<evidence type="ECO:0000313" key="2">
    <source>
        <dbReference type="EMBL" id="TLD71768.1"/>
    </source>
</evidence>
<accession>A0A5R8KHH2</accession>
<dbReference type="Pfam" id="PF01850">
    <property type="entry name" value="PIN"/>
    <property type="match status" value="1"/>
</dbReference>
<evidence type="ECO:0000259" key="1">
    <source>
        <dbReference type="Pfam" id="PF01850"/>
    </source>
</evidence>
<dbReference type="Gene3D" id="3.40.50.1010">
    <property type="entry name" value="5'-nuclease"/>
    <property type="match status" value="1"/>
</dbReference>
<dbReference type="OrthoDB" id="9798990at2"/>
<dbReference type="EMBL" id="VAUV01000004">
    <property type="protein sequence ID" value="TLD71768.1"/>
    <property type="molecule type" value="Genomic_DNA"/>
</dbReference>
<dbReference type="Proteomes" id="UP000306196">
    <property type="component" value="Unassembled WGS sequence"/>
</dbReference>
<comment type="caution">
    <text evidence="2">The sequence shown here is derived from an EMBL/GenBank/DDBJ whole genome shotgun (WGS) entry which is preliminary data.</text>
</comment>
<sequence>MKLLLDTNAFLWMTLDAPELTARARQTIANPDAIHLISVATLWEIAIKDGLGKLRLHSPLELMLRDISPAYGLLRLPIEDDHLIAYRNLPLHHRDPFDRIIIAQALSENLVVISSDAAFDAYGITRIW</sequence>
<feature type="domain" description="PIN" evidence="1">
    <location>
        <begin position="4"/>
        <end position="122"/>
    </location>
</feature>
<gene>
    <name evidence="2" type="ORF">FEM03_06420</name>
</gene>
<dbReference type="InterPro" id="IPR052919">
    <property type="entry name" value="TA_system_RNase"/>
</dbReference>
<protein>
    <submittedName>
        <fullName evidence="2">Type II toxin-antitoxin system VapC family toxin</fullName>
    </submittedName>
</protein>